<dbReference type="Gene3D" id="3.40.50.300">
    <property type="entry name" value="P-loop containing nucleotide triphosphate hydrolases"/>
    <property type="match status" value="1"/>
</dbReference>
<evidence type="ECO:0000313" key="9">
    <source>
        <dbReference type="Proteomes" id="UP000460272"/>
    </source>
</evidence>
<dbReference type="GO" id="GO:0004386">
    <property type="term" value="F:helicase activity"/>
    <property type="evidence" value="ECO:0007669"/>
    <property type="project" value="UniProtKB-KW"/>
</dbReference>
<dbReference type="CDD" id="cd18793">
    <property type="entry name" value="SF2_C_SNF"/>
    <property type="match status" value="1"/>
</dbReference>
<dbReference type="Proteomes" id="UP000460272">
    <property type="component" value="Unassembled WGS sequence"/>
</dbReference>
<dbReference type="InterPro" id="IPR049730">
    <property type="entry name" value="SNF2/RAD54-like_C"/>
</dbReference>
<dbReference type="InterPro" id="IPR014001">
    <property type="entry name" value="Helicase_ATP-bd"/>
</dbReference>
<evidence type="ECO:0000259" key="7">
    <source>
        <dbReference type="PROSITE" id="PS51194"/>
    </source>
</evidence>
<dbReference type="EMBL" id="RPFW01000010">
    <property type="protein sequence ID" value="TVZ00016.1"/>
    <property type="molecule type" value="Genomic_DNA"/>
</dbReference>
<feature type="region of interest" description="Disordered" evidence="5">
    <location>
        <begin position="1"/>
        <end position="24"/>
    </location>
</feature>
<reference evidence="8 9" key="1">
    <citation type="submission" date="2018-11" db="EMBL/GenBank/DDBJ databases">
        <title>Trebonia kvetii gen.nov., sp.nov., a novel acidophilic actinobacterium, and proposal of the new actinobacterial family Treboniaceae fam. nov.</title>
        <authorList>
            <person name="Rapoport D."/>
            <person name="Sagova-Mareckova M."/>
            <person name="Sedlacek I."/>
            <person name="Provaznik J."/>
            <person name="Kralova S."/>
            <person name="Pavlinic D."/>
            <person name="Benes V."/>
            <person name="Kopecky J."/>
        </authorList>
    </citation>
    <scope>NUCLEOTIDE SEQUENCE [LARGE SCALE GENOMIC DNA]</scope>
    <source>
        <strain evidence="8 9">15Tr583</strain>
    </source>
</reference>
<organism evidence="8 9">
    <name type="scientific">Trebonia kvetii</name>
    <dbReference type="NCBI Taxonomy" id="2480626"/>
    <lineage>
        <taxon>Bacteria</taxon>
        <taxon>Bacillati</taxon>
        <taxon>Actinomycetota</taxon>
        <taxon>Actinomycetes</taxon>
        <taxon>Streptosporangiales</taxon>
        <taxon>Treboniaceae</taxon>
        <taxon>Trebonia</taxon>
    </lineage>
</organism>
<keyword evidence="4" id="KW-0067">ATP-binding</keyword>
<feature type="domain" description="Helicase C-terminal" evidence="7">
    <location>
        <begin position="529"/>
        <end position="698"/>
    </location>
</feature>
<dbReference type="Pfam" id="PF00176">
    <property type="entry name" value="SNF2-rel_dom"/>
    <property type="match status" value="1"/>
</dbReference>
<evidence type="ECO:0000256" key="5">
    <source>
        <dbReference type="SAM" id="MobiDB-lite"/>
    </source>
</evidence>
<dbReference type="AlphaFoldDB" id="A0A6P2BP81"/>
<dbReference type="PROSITE" id="PS51192">
    <property type="entry name" value="HELICASE_ATP_BIND_1"/>
    <property type="match status" value="1"/>
</dbReference>
<dbReference type="Gene3D" id="3.40.50.10810">
    <property type="entry name" value="Tandem AAA-ATPase domain"/>
    <property type="match status" value="1"/>
</dbReference>
<keyword evidence="1" id="KW-0547">Nucleotide-binding</keyword>
<evidence type="ECO:0000259" key="6">
    <source>
        <dbReference type="PROSITE" id="PS51192"/>
    </source>
</evidence>
<dbReference type="Pfam" id="PF00271">
    <property type="entry name" value="Helicase_C"/>
    <property type="match status" value="1"/>
</dbReference>
<evidence type="ECO:0000256" key="3">
    <source>
        <dbReference type="ARBA" id="ARBA00022806"/>
    </source>
</evidence>
<dbReference type="SMART" id="SM00487">
    <property type="entry name" value="DEXDc"/>
    <property type="match status" value="1"/>
</dbReference>
<dbReference type="InterPro" id="IPR001650">
    <property type="entry name" value="Helicase_C-like"/>
</dbReference>
<dbReference type="RefSeq" id="WP_145861521.1">
    <property type="nucleotide sequence ID" value="NZ_RPFW01000010.1"/>
</dbReference>
<dbReference type="NCBIfam" id="NF038317">
    <property type="entry name" value="DISARM_DrmD"/>
    <property type="match status" value="1"/>
</dbReference>
<evidence type="ECO:0000256" key="2">
    <source>
        <dbReference type="ARBA" id="ARBA00022801"/>
    </source>
</evidence>
<keyword evidence="2" id="KW-0378">Hydrolase</keyword>
<dbReference type="GO" id="GO:0016787">
    <property type="term" value="F:hydrolase activity"/>
    <property type="evidence" value="ECO:0007669"/>
    <property type="project" value="UniProtKB-KW"/>
</dbReference>
<dbReference type="PANTHER" id="PTHR45766">
    <property type="entry name" value="DNA ANNEALING HELICASE AND ENDONUCLEASE ZRANB3 FAMILY MEMBER"/>
    <property type="match status" value="1"/>
</dbReference>
<evidence type="ECO:0000256" key="1">
    <source>
        <dbReference type="ARBA" id="ARBA00022741"/>
    </source>
</evidence>
<dbReference type="InterPro" id="IPR027417">
    <property type="entry name" value="P-loop_NTPase"/>
</dbReference>
<dbReference type="SUPFAM" id="SSF52540">
    <property type="entry name" value="P-loop containing nucleoside triphosphate hydrolases"/>
    <property type="match status" value="2"/>
</dbReference>
<dbReference type="InterPro" id="IPR057342">
    <property type="entry name" value="DEXDc_RapA"/>
</dbReference>
<dbReference type="CDD" id="cd18011">
    <property type="entry name" value="DEXDc_RapA"/>
    <property type="match status" value="1"/>
</dbReference>
<dbReference type="PANTHER" id="PTHR45766:SF6">
    <property type="entry name" value="SWI_SNF-RELATED MATRIX-ASSOCIATED ACTIN-DEPENDENT REGULATOR OF CHROMATIN SUBFAMILY A-LIKE PROTEIN 1"/>
    <property type="match status" value="1"/>
</dbReference>
<feature type="domain" description="Helicase ATP-binding" evidence="6">
    <location>
        <begin position="147"/>
        <end position="335"/>
    </location>
</feature>
<dbReference type="InterPro" id="IPR038718">
    <property type="entry name" value="SNF2-like_sf"/>
</dbReference>
<dbReference type="InterPro" id="IPR000330">
    <property type="entry name" value="SNF2_N"/>
</dbReference>
<protein>
    <submittedName>
        <fullName evidence="8">Helicase</fullName>
    </submittedName>
</protein>
<name>A0A6P2BP81_9ACTN</name>
<gene>
    <name evidence="8" type="ORF">EAS64_38685</name>
</gene>
<comment type="caution">
    <text evidence="8">The sequence shown here is derived from an EMBL/GenBank/DDBJ whole genome shotgun (WGS) entry which is preliminary data.</text>
</comment>
<dbReference type="PROSITE" id="PS51194">
    <property type="entry name" value="HELICASE_CTER"/>
    <property type="match status" value="1"/>
</dbReference>
<keyword evidence="9" id="KW-1185">Reference proteome</keyword>
<evidence type="ECO:0000256" key="4">
    <source>
        <dbReference type="ARBA" id="ARBA00022840"/>
    </source>
</evidence>
<keyword evidence="3 8" id="KW-0347">Helicase</keyword>
<dbReference type="SMART" id="SM00490">
    <property type="entry name" value="HELICc"/>
    <property type="match status" value="1"/>
</dbReference>
<proteinExistence type="predicted"/>
<accession>A0A6P2BP81</accession>
<sequence>MTAVSAEASDTRGPAPRNPDVPEAGQLVRVRGQQWVVSSVNSSRQPQDELAATRIPGRTLVTLTSVSDDDLGDELTVAWEVEPGREIVPATQLPAVTEENWDDPQQLGAFLDAVRWGTVASADTRTLQAPFRSGITIEEYQLEPVARALAMPRVNLLIADDVGLGKTIEAGLVVQEMLLRHRARRVIVVCPASLTLKWHEEMESKFGLQFQILDTAQLRELRRSHGLEANPFAVYPRTIISLQWLRTPRVQRMLDEVLTNESRFPGFFDLLIVDEVHHCALAEPPKPTGYPVESKQTQAVRRLTEQSQHHLFLSATPHNGYSWSWQALLEMLDPQRFFKGQEPDKAVLDQVMIRRLKTDIKNPDGTERFPARTISAVDIAYTDAEREAYDLLQLYTAARRTKPGAAQARAGDLVTLILKKRLFSSPAAFALTLEAHLESEEQNHRPERAVVTPGTADDLDWMDDVLGWDTEPADDDPGSDDEREVFGRVASLPSLLDDVRDPGGSVMEAAYRRQLAEWAQRHAEPADTKAKALVAELNRICRPHGDWDQGERVIVFTEYKATQQWLAGILTARGLGGDRLGLLFGGMDENKREHLKAAFQAGLDRDPVRILLATDAASEGIDLQRHCHRVIHYDIPFNPNRLEQRIGRVDRHGQTHEVEVSHFVGAGWDKEPEGSYAGDLEYLSRVAQKVATERQDLGSVNPVLAHAVEARMLGRPRLIDPLQVTPKASTSLLRAERDLRDQVRKLHDQLDASIRELHVAPANVRRVVDTALALADQPPLADEPDGLIAPPALRAGWERTVTGLPDPLDGHLRPLTFNAKAAEGRDDVVLAHLEYPLVAQATRLLRSAIWGGRVALNRVAALKFTPPADAGVNGPLVAVFARLVLVGADGRRLHEEIMLSARIVPPTGRSRRVELEERRHEALHAAVEAALEPDACRLATEAARLDFAGRWGELEPLLAGDVELRKKERKERLQRTLDQREATEQRNVDTVFTQLKANLDTALDGPGAVQLTFDQLDELEKHQYDRDRQAWAARRDGLDEEKQRELDAIGRRYENVRELVFPFAVALCVPDEVAE</sequence>
<dbReference type="OrthoDB" id="9814088at2"/>
<dbReference type="GO" id="GO:0005524">
    <property type="term" value="F:ATP binding"/>
    <property type="evidence" value="ECO:0007669"/>
    <property type="project" value="UniProtKB-KW"/>
</dbReference>
<evidence type="ECO:0000313" key="8">
    <source>
        <dbReference type="EMBL" id="TVZ00016.1"/>
    </source>
</evidence>